<dbReference type="RefSeq" id="WP_019690387.1">
    <property type="nucleotide sequence ID" value="NZ_AFOY02000015.1"/>
</dbReference>
<dbReference type="PANTHER" id="PTHR43153:SF1">
    <property type="entry name" value="ELECTRON TRANSFER FLAVOPROTEIN SUBUNIT ALPHA, MITOCHONDRIAL"/>
    <property type="match status" value="1"/>
</dbReference>
<accession>A0A010T7G8</accession>
<comment type="caution">
    <text evidence="11">The sequence shown here is derived from an EMBL/GenBank/DDBJ whole genome shotgun (WGS) entry which is preliminary data.</text>
</comment>
<dbReference type="PIRSF" id="PIRSF000089">
    <property type="entry name" value="Electra_flavoP_a"/>
    <property type="match status" value="1"/>
</dbReference>
<dbReference type="eggNOG" id="COG2025">
    <property type="taxonomic scope" value="Bacteria"/>
</dbReference>
<dbReference type="SMART" id="SM00893">
    <property type="entry name" value="ETF"/>
    <property type="match status" value="1"/>
</dbReference>
<dbReference type="InterPro" id="IPR014729">
    <property type="entry name" value="Rossmann-like_a/b/a_fold"/>
</dbReference>
<evidence type="ECO:0000256" key="1">
    <source>
        <dbReference type="ARBA" id="ARBA00005817"/>
    </source>
</evidence>
<dbReference type="Pfam" id="PF01012">
    <property type="entry name" value="ETF"/>
    <property type="match status" value="1"/>
</dbReference>
<dbReference type="PATRIC" id="fig|1042209.11.peg.3711"/>
<dbReference type="InterPro" id="IPR018206">
    <property type="entry name" value="ETF_asu_C_CS"/>
</dbReference>
<dbReference type="CDD" id="cd01715">
    <property type="entry name" value="ETF_alpha"/>
    <property type="match status" value="1"/>
</dbReference>
<feature type="domain" description="Electron transfer flavoprotein alpha/beta-subunit N-terminal" evidence="10">
    <location>
        <begin position="3"/>
        <end position="184"/>
    </location>
</feature>
<evidence type="ECO:0000256" key="6">
    <source>
        <dbReference type="ARBA" id="ARBA00025649"/>
    </source>
</evidence>
<dbReference type="SUPFAM" id="SSF52467">
    <property type="entry name" value="DHS-like NAD/FAD-binding domain"/>
    <property type="match status" value="1"/>
</dbReference>
<proteinExistence type="inferred from homology"/>
<keyword evidence="5" id="KW-0249">Electron transport</keyword>
<dbReference type="Pfam" id="PF00766">
    <property type="entry name" value="ETF_alpha"/>
    <property type="match status" value="1"/>
</dbReference>
<dbReference type="GO" id="GO:0009055">
    <property type="term" value="F:electron transfer activity"/>
    <property type="evidence" value="ECO:0007669"/>
    <property type="project" value="InterPro"/>
</dbReference>
<dbReference type="EMBL" id="AFOY02000015">
    <property type="protein sequence ID" value="EXF93367.1"/>
    <property type="molecule type" value="Genomic_DNA"/>
</dbReference>
<feature type="binding site" evidence="9">
    <location>
        <position position="204"/>
    </location>
    <ligand>
        <name>FAD</name>
        <dbReference type="ChEBI" id="CHEBI:57692"/>
    </ligand>
</feature>
<evidence type="ECO:0000256" key="2">
    <source>
        <dbReference type="ARBA" id="ARBA00022448"/>
    </source>
</evidence>
<dbReference type="FunFam" id="3.40.50.1220:FF:000001">
    <property type="entry name" value="Electron transfer flavoprotein, alpha subunit"/>
    <property type="match status" value="1"/>
</dbReference>
<dbReference type="PANTHER" id="PTHR43153">
    <property type="entry name" value="ELECTRON TRANSFER FLAVOPROTEIN ALPHA"/>
    <property type="match status" value="1"/>
</dbReference>
<sequence length="311" mass="32276">MRTLVIAEHKGSQLTAGTLSAITAAIDLGLETDLLVMGGPEASAVVEQAALTKGLHRVLLAQDEMFEKTLAENVQPLITSLVGDIYTHVLADASSMGRDVLPRVAASLDVGMLSDVIKIVSADTFERPIYAGNAIATVQSIDSVKLLTLRASAFTQASSHQDRCDVMAVNGGQSASTVRFVSEQLTVSERPDLSSARVVVSGGRGMQSKENFALIERVADKLGGAVGASRAAVDAGFAPNDLQVGQTGKIVAPDLYIAAGISGAIQHLAGMSGSKVIVAINQDAEAPIAQVADYLLVADLFEALPALEKAL</sequence>
<dbReference type="AlphaFoldDB" id="A0A010T7G8"/>
<dbReference type="GO" id="GO:0033539">
    <property type="term" value="P:fatty acid beta-oxidation using acyl-CoA dehydrogenase"/>
    <property type="evidence" value="ECO:0007669"/>
    <property type="project" value="TreeGrafter"/>
</dbReference>
<dbReference type="PROSITE" id="PS00696">
    <property type="entry name" value="ETF_ALPHA"/>
    <property type="match status" value="1"/>
</dbReference>
<keyword evidence="4 9" id="KW-0274">FAD</keyword>
<dbReference type="SUPFAM" id="SSF52402">
    <property type="entry name" value="Adenine nucleotide alpha hydrolases-like"/>
    <property type="match status" value="1"/>
</dbReference>
<dbReference type="OrthoDB" id="9770286at2"/>
<evidence type="ECO:0000259" key="10">
    <source>
        <dbReference type="SMART" id="SM00893"/>
    </source>
</evidence>
<feature type="binding site" evidence="9">
    <location>
        <begin position="260"/>
        <end position="267"/>
    </location>
    <ligand>
        <name>FAD</name>
        <dbReference type="ChEBI" id="CHEBI:57692"/>
    </ligand>
</feature>
<evidence type="ECO:0000256" key="8">
    <source>
        <dbReference type="ARBA" id="ARBA00079299"/>
    </source>
</evidence>
<dbReference type="InterPro" id="IPR014731">
    <property type="entry name" value="ETF_asu_C"/>
</dbReference>
<evidence type="ECO:0000313" key="12">
    <source>
        <dbReference type="Proteomes" id="UP000022611"/>
    </source>
</evidence>
<evidence type="ECO:0000256" key="7">
    <source>
        <dbReference type="ARBA" id="ARBA00068674"/>
    </source>
</evidence>
<comment type="cofactor">
    <cofactor evidence="9">
        <name>FAD</name>
        <dbReference type="ChEBI" id="CHEBI:57692"/>
    </cofactor>
    <text evidence="9">Binds 1 FAD per dimer.</text>
</comment>
<feature type="binding site" evidence="9">
    <location>
        <position position="281"/>
    </location>
    <ligand>
        <name>FAD</name>
        <dbReference type="ChEBI" id="CHEBI:57692"/>
    </ligand>
</feature>
<reference evidence="11 12" key="1">
    <citation type="journal article" date="2011" name="J. Bacteriol.">
        <title>Draft genome sequence of the polycyclic aromatic hydrocarbon-degrading, genetically engineered bioluminescent bioreporter Pseudomonas fluorescens HK44.</title>
        <authorList>
            <person name="Chauhan A."/>
            <person name="Layton A.C."/>
            <person name="Williams D.E."/>
            <person name="Smartt A.E."/>
            <person name="Ripp S."/>
            <person name="Karpinets T.V."/>
            <person name="Brown S.D."/>
            <person name="Sayler G.S."/>
        </authorList>
    </citation>
    <scope>NUCLEOTIDE SEQUENCE [LARGE SCALE GENOMIC DNA]</scope>
    <source>
        <strain evidence="11 12">HK44</strain>
    </source>
</reference>
<keyword evidence="3" id="KW-0285">Flavoprotein</keyword>
<dbReference type="Gene3D" id="3.40.50.1220">
    <property type="entry name" value="TPP-binding domain"/>
    <property type="match status" value="1"/>
</dbReference>
<keyword evidence="2" id="KW-0813">Transport</keyword>
<evidence type="ECO:0000256" key="3">
    <source>
        <dbReference type="ARBA" id="ARBA00022630"/>
    </source>
</evidence>
<comment type="function">
    <text evidence="6">The electron transfer flavoprotein serves as a specific electron acceptor for other dehydrogenases. It transfers the electrons to the main respiratory chain via ETF-ubiquinone oxidoreductase (ETF dehydrogenase).</text>
</comment>
<dbReference type="GO" id="GO:0050660">
    <property type="term" value="F:flavin adenine dinucleotide binding"/>
    <property type="evidence" value="ECO:0007669"/>
    <property type="project" value="InterPro"/>
</dbReference>
<dbReference type="HOGENOM" id="CLU_034178_0_0_6"/>
<evidence type="ECO:0000313" key="11">
    <source>
        <dbReference type="EMBL" id="EXF93367.1"/>
    </source>
</evidence>
<dbReference type="Proteomes" id="UP000022611">
    <property type="component" value="Unassembled WGS sequence"/>
</dbReference>
<organism evidence="11 12">
    <name type="scientific">Pseudomonas fluorescens HK44</name>
    <dbReference type="NCBI Taxonomy" id="1042209"/>
    <lineage>
        <taxon>Bacteria</taxon>
        <taxon>Pseudomonadati</taxon>
        <taxon>Pseudomonadota</taxon>
        <taxon>Gammaproteobacteria</taxon>
        <taxon>Pseudomonadales</taxon>
        <taxon>Pseudomonadaceae</taxon>
        <taxon>Pseudomonas</taxon>
    </lineage>
</organism>
<protein>
    <recommendedName>
        <fullName evidence="7">Electron transfer flavoprotein subunit alpha</fullName>
    </recommendedName>
    <alternativeName>
        <fullName evidence="8">Electron transfer flavoprotein large subunit</fullName>
    </alternativeName>
</protein>
<dbReference type="InterPro" id="IPR001308">
    <property type="entry name" value="ETF_a/FixB"/>
</dbReference>
<gene>
    <name evidence="11" type="ORF">HK44_006670</name>
</gene>
<evidence type="ECO:0000256" key="9">
    <source>
        <dbReference type="PIRSR" id="PIRSR000089-1"/>
    </source>
</evidence>
<feature type="binding site" evidence="9">
    <location>
        <begin position="243"/>
        <end position="247"/>
    </location>
    <ligand>
        <name>FAD</name>
        <dbReference type="ChEBI" id="CHEBI:57692"/>
    </ligand>
</feature>
<dbReference type="InterPro" id="IPR029035">
    <property type="entry name" value="DHS-like_NAD/FAD-binding_dom"/>
</dbReference>
<evidence type="ECO:0000256" key="5">
    <source>
        <dbReference type="ARBA" id="ARBA00022982"/>
    </source>
</evidence>
<dbReference type="InterPro" id="IPR014730">
    <property type="entry name" value="ETF_a/b_N"/>
</dbReference>
<name>A0A010T7G8_PSEFL</name>
<dbReference type="Gene3D" id="3.40.50.620">
    <property type="entry name" value="HUPs"/>
    <property type="match status" value="1"/>
</dbReference>
<comment type="similarity">
    <text evidence="1">Belongs to the ETF alpha-subunit/FixB family.</text>
</comment>
<evidence type="ECO:0000256" key="4">
    <source>
        <dbReference type="ARBA" id="ARBA00022827"/>
    </source>
</evidence>
<feature type="binding site" evidence="9">
    <location>
        <begin position="229"/>
        <end position="230"/>
    </location>
    <ligand>
        <name>FAD</name>
        <dbReference type="ChEBI" id="CHEBI:57692"/>
    </ligand>
</feature>
<dbReference type="InterPro" id="IPR033947">
    <property type="entry name" value="ETF_alpha_N"/>
</dbReference>